<dbReference type="PANTHER" id="PTHR43744">
    <property type="entry name" value="ABC TRANSPORTER PERMEASE PROTEIN MG189-RELATED-RELATED"/>
    <property type="match status" value="1"/>
</dbReference>
<evidence type="ECO:0000256" key="6">
    <source>
        <dbReference type="ARBA" id="ARBA00023136"/>
    </source>
</evidence>
<feature type="transmembrane region" description="Helical" evidence="7">
    <location>
        <begin position="127"/>
        <end position="149"/>
    </location>
</feature>
<dbReference type="InterPro" id="IPR035906">
    <property type="entry name" value="MetI-like_sf"/>
</dbReference>
<dbReference type="PROSITE" id="PS50928">
    <property type="entry name" value="ABC_TM1"/>
    <property type="match status" value="1"/>
</dbReference>
<evidence type="ECO:0000313" key="9">
    <source>
        <dbReference type="EMBL" id="QUI25572.1"/>
    </source>
</evidence>
<evidence type="ECO:0000256" key="3">
    <source>
        <dbReference type="ARBA" id="ARBA00022475"/>
    </source>
</evidence>
<evidence type="ECO:0000256" key="1">
    <source>
        <dbReference type="ARBA" id="ARBA00004651"/>
    </source>
</evidence>
<keyword evidence="10" id="KW-1185">Reference proteome</keyword>
<dbReference type="GO" id="GO:0055085">
    <property type="term" value="P:transmembrane transport"/>
    <property type="evidence" value="ECO:0007669"/>
    <property type="project" value="InterPro"/>
</dbReference>
<evidence type="ECO:0000256" key="4">
    <source>
        <dbReference type="ARBA" id="ARBA00022692"/>
    </source>
</evidence>
<dbReference type="Gene3D" id="1.10.3720.10">
    <property type="entry name" value="MetI-like"/>
    <property type="match status" value="1"/>
</dbReference>
<comment type="subcellular location">
    <subcellularLocation>
        <location evidence="1 7">Cell membrane</location>
        <topology evidence="1 7">Multi-pass membrane protein</topology>
    </subcellularLocation>
</comment>
<dbReference type="KEGG" id="vpy:HZI73_02275"/>
<dbReference type="CDD" id="cd06261">
    <property type="entry name" value="TM_PBP2"/>
    <property type="match status" value="1"/>
</dbReference>
<protein>
    <submittedName>
        <fullName evidence="9">Carbohydrate ABC transporter permease</fullName>
    </submittedName>
</protein>
<gene>
    <name evidence="9" type="ORF">HZI73_02275</name>
</gene>
<feature type="transmembrane region" description="Helical" evidence="7">
    <location>
        <begin position="262"/>
        <end position="281"/>
    </location>
</feature>
<keyword evidence="4 7" id="KW-0812">Transmembrane</keyword>
<dbReference type="AlphaFoldDB" id="A0A8J8SJJ9"/>
<keyword evidence="5 7" id="KW-1133">Transmembrane helix</keyword>
<organism evidence="9 10">
    <name type="scientific">Vallitalea pronyensis</name>
    <dbReference type="NCBI Taxonomy" id="1348613"/>
    <lineage>
        <taxon>Bacteria</taxon>
        <taxon>Bacillati</taxon>
        <taxon>Bacillota</taxon>
        <taxon>Clostridia</taxon>
        <taxon>Lachnospirales</taxon>
        <taxon>Vallitaleaceae</taxon>
        <taxon>Vallitalea</taxon>
    </lineage>
</organism>
<dbReference type="Proteomes" id="UP000683246">
    <property type="component" value="Chromosome"/>
</dbReference>
<comment type="similarity">
    <text evidence="7">Belongs to the binding-protein-dependent transport system permease family.</text>
</comment>
<dbReference type="PANTHER" id="PTHR43744:SF1">
    <property type="entry name" value="BINDING-PROTEIN-DEPENDENT TRANSPORT SYSTEMS INNER MEMBRANE COMPONENT"/>
    <property type="match status" value="1"/>
</dbReference>
<keyword evidence="2 7" id="KW-0813">Transport</keyword>
<evidence type="ECO:0000256" key="7">
    <source>
        <dbReference type="RuleBase" id="RU363032"/>
    </source>
</evidence>
<sequence length="297" mass="33339">MKKGGHIVVLRSRKKKRLNRSKAGTIFLTFILILFGLFSIWPLVFTVCNAFKPLSEIFIFPPKLWVQNPTWDNFADLGQIMRSSWVPFSRYMFNTLIITVGGTIGHVLLASMAAYPLAKHKMPGHKLLFSMIVLSLMFSNRVTGIPNYIVMSKIGLVDQYAALILPAFAYPLGLYLMKQFMEQIPDSLIESGKIDGASEYRIYWQLIMPLVKPAWLTLIILVFQQLWGSTGDQFLYSEQLKPLSYIFGQIVLGGKGGVARSGVVAAAALIMIMIPMILFVLSQSRVIETMSTSGMKE</sequence>
<reference evidence="9" key="1">
    <citation type="submission" date="2020-07" db="EMBL/GenBank/DDBJ databases">
        <title>Vallitalea pronyensis genome.</title>
        <authorList>
            <person name="Postec A."/>
        </authorList>
    </citation>
    <scope>NUCLEOTIDE SEQUENCE</scope>
    <source>
        <strain evidence="9">FatNI3</strain>
    </source>
</reference>
<evidence type="ECO:0000259" key="8">
    <source>
        <dbReference type="PROSITE" id="PS50928"/>
    </source>
</evidence>
<evidence type="ECO:0000256" key="5">
    <source>
        <dbReference type="ARBA" id="ARBA00022989"/>
    </source>
</evidence>
<feature type="domain" description="ABC transmembrane type-1" evidence="8">
    <location>
        <begin position="92"/>
        <end position="282"/>
    </location>
</feature>
<keyword evidence="6 7" id="KW-0472">Membrane</keyword>
<feature type="transmembrane region" description="Helical" evidence="7">
    <location>
        <begin position="202"/>
        <end position="227"/>
    </location>
</feature>
<dbReference type="InterPro" id="IPR000515">
    <property type="entry name" value="MetI-like"/>
</dbReference>
<keyword evidence="3" id="KW-1003">Cell membrane</keyword>
<accession>A0A8J8SJJ9</accession>
<dbReference type="GO" id="GO:0005886">
    <property type="term" value="C:plasma membrane"/>
    <property type="evidence" value="ECO:0007669"/>
    <property type="project" value="UniProtKB-SubCell"/>
</dbReference>
<feature type="transmembrane region" description="Helical" evidence="7">
    <location>
        <begin position="21"/>
        <end position="44"/>
    </location>
</feature>
<name>A0A8J8SJJ9_9FIRM</name>
<feature type="transmembrane region" description="Helical" evidence="7">
    <location>
        <begin position="91"/>
        <end position="115"/>
    </location>
</feature>
<dbReference type="Pfam" id="PF00528">
    <property type="entry name" value="BPD_transp_1"/>
    <property type="match status" value="1"/>
</dbReference>
<dbReference type="EMBL" id="CP058649">
    <property type="protein sequence ID" value="QUI25572.1"/>
    <property type="molecule type" value="Genomic_DNA"/>
</dbReference>
<feature type="transmembrane region" description="Helical" evidence="7">
    <location>
        <begin position="161"/>
        <end position="181"/>
    </location>
</feature>
<proteinExistence type="inferred from homology"/>
<evidence type="ECO:0000313" key="10">
    <source>
        <dbReference type="Proteomes" id="UP000683246"/>
    </source>
</evidence>
<dbReference type="SUPFAM" id="SSF161098">
    <property type="entry name" value="MetI-like"/>
    <property type="match status" value="1"/>
</dbReference>
<evidence type="ECO:0000256" key="2">
    <source>
        <dbReference type="ARBA" id="ARBA00022448"/>
    </source>
</evidence>